<accession>A0AAV3T0Y1</accession>
<dbReference type="EMBL" id="BAAADU010000002">
    <property type="protein sequence ID" value="GAA0651577.1"/>
    <property type="molecule type" value="Genomic_DNA"/>
</dbReference>
<protein>
    <recommendedName>
        <fullName evidence="3">Small CPxCG-related zinc finger protein</fullName>
    </recommendedName>
</protein>
<name>A0AAV3T0Y1_9EURY</name>
<dbReference type="NCBIfam" id="NF041910">
    <property type="entry name" value="HVO_0416"/>
    <property type="match status" value="1"/>
</dbReference>
<sequence length="58" mass="6294">MSSAQESTDGVLDEFLEARGHDTSPATWDRSYNKKQCPDCGGLHDDDATTCTVCGWSP</sequence>
<comment type="caution">
    <text evidence="1">The sequence shown here is derived from an EMBL/GenBank/DDBJ whole genome shotgun (WGS) entry which is preliminary data.</text>
</comment>
<keyword evidence="2" id="KW-1185">Reference proteome</keyword>
<proteinExistence type="predicted"/>
<dbReference type="InterPro" id="IPR049695">
    <property type="entry name" value="HVO_0416-like"/>
</dbReference>
<gene>
    <name evidence="1" type="ORF">GCM10009019_13220</name>
</gene>
<evidence type="ECO:0000313" key="1">
    <source>
        <dbReference type="EMBL" id="GAA0651577.1"/>
    </source>
</evidence>
<dbReference type="RefSeq" id="WP_227260989.1">
    <property type="nucleotide sequence ID" value="NZ_BAAADU010000002.1"/>
</dbReference>
<dbReference type="GeneID" id="68574009"/>
<dbReference type="Proteomes" id="UP001500194">
    <property type="component" value="Unassembled WGS sequence"/>
</dbReference>
<evidence type="ECO:0008006" key="3">
    <source>
        <dbReference type="Google" id="ProtNLM"/>
    </source>
</evidence>
<reference evidence="1 2" key="1">
    <citation type="journal article" date="2019" name="Int. J. Syst. Evol. Microbiol.">
        <title>The Global Catalogue of Microorganisms (GCM) 10K type strain sequencing project: providing services to taxonomists for standard genome sequencing and annotation.</title>
        <authorList>
            <consortium name="The Broad Institute Genomics Platform"/>
            <consortium name="The Broad Institute Genome Sequencing Center for Infectious Disease"/>
            <person name="Wu L."/>
            <person name="Ma J."/>
        </authorList>
    </citation>
    <scope>NUCLEOTIDE SEQUENCE [LARGE SCALE GENOMIC DNA]</scope>
    <source>
        <strain evidence="1 2">JCM 16327</strain>
    </source>
</reference>
<evidence type="ECO:0000313" key="2">
    <source>
        <dbReference type="Proteomes" id="UP001500194"/>
    </source>
</evidence>
<dbReference type="AlphaFoldDB" id="A0AAV3T0Y1"/>
<organism evidence="1 2">
    <name type="scientific">Salarchaeum japonicum</name>
    <dbReference type="NCBI Taxonomy" id="555573"/>
    <lineage>
        <taxon>Archaea</taxon>
        <taxon>Methanobacteriati</taxon>
        <taxon>Methanobacteriota</taxon>
        <taxon>Stenosarchaea group</taxon>
        <taxon>Halobacteria</taxon>
        <taxon>Halobacteriales</taxon>
        <taxon>Halobacteriaceae</taxon>
    </lineage>
</organism>